<reference evidence="7" key="1">
    <citation type="submission" date="2019-04" db="EMBL/GenBank/DDBJ databases">
        <title>Friends and foes A comparative genomics studyof 23 Aspergillus species from section Flavi.</title>
        <authorList>
            <consortium name="DOE Joint Genome Institute"/>
            <person name="Kjaerbolling I."/>
            <person name="Vesth T."/>
            <person name="Frisvad J.C."/>
            <person name="Nybo J.L."/>
            <person name="Theobald S."/>
            <person name="Kildgaard S."/>
            <person name="Isbrandt T."/>
            <person name="Kuo A."/>
            <person name="Sato A."/>
            <person name="Lyhne E.K."/>
            <person name="Kogle M.E."/>
            <person name="Wiebenga A."/>
            <person name="Kun R.S."/>
            <person name="Lubbers R.J."/>
            <person name="Makela M.R."/>
            <person name="Barry K."/>
            <person name="Chovatia M."/>
            <person name="Clum A."/>
            <person name="Daum C."/>
            <person name="Haridas S."/>
            <person name="He G."/>
            <person name="LaButti K."/>
            <person name="Lipzen A."/>
            <person name="Mondo S."/>
            <person name="Riley R."/>
            <person name="Salamov A."/>
            <person name="Simmons B.A."/>
            <person name="Magnuson J.K."/>
            <person name="Henrissat B."/>
            <person name="Mortensen U.H."/>
            <person name="Larsen T.O."/>
            <person name="Devries R.P."/>
            <person name="Grigoriev I.V."/>
            <person name="Machida M."/>
            <person name="Baker S.E."/>
            <person name="Andersen M.R."/>
        </authorList>
    </citation>
    <scope>NUCLEOTIDE SEQUENCE [LARGE SCALE GENOMIC DNA]</scope>
    <source>
        <strain evidence="7">IBT 14317</strain>
    </source>
</reference>
<dbReference type="GO" id="GO:0050661">
    <property type="term" value="F:NADP binding"/>
    <property type="evidence" value="ECO:0007669"/>
    <property type="project" value="InterPro"/>
</dbReference>
<dbReference type="GO" id="GO:0016491">
    <property type="term" value="F:oxidoreductase activity"/>
    <property type="evidence" value="ECO:0007669"/>
    <property type="project" value="UniProtKB-KW"/>
</dbReference>
<dbReference type="InterPro" id="IPR036291">
    <property type="entry name" value="NAD(P)-bd_dom_sf"/>
</dbReference>
<keyword evidence="3" id="KW-0520">NAD</keyword>
<dbReference type="EMBL" id="ML735409">
    <property type="protein sequence ID" value="KAE8384050.1"/>
    <property type="molecule type" value="Genomic_DNA"/>
</dbReference>
<dbReference type="SUPFAM" id="SSF51735">
    <property type="entry name" value="NAD(P)-binding Rossmann-fold domains"/>
    <property type="match status" value="1"/>
</dbReference>
<dbReference type="InterPro" id="IPR006115">
    <property type="entry name" value="6PGDH_NADP-bd"/>
</dbReference>
<accession>A0A5N7BQI5</accession>
<proteinExistence type="inferred from homology"/>
<protein>
    <submittedName>
        <fullName evidence="7">NAD binding domain of 6-phosphogluconate dehydrogenase-domain-containing protein</fullName>
    </submittedName>
</protein>
<dbReference type="InterPro" id="IPR008927">
    <property type="entry name" value="6-PGluconate_DH-like_C_sf"/>
</dbReference>
<evidence type="ECO:0000259" key="5">
    <source>
        <dbReference type="Pfam" id="PF03446"/>
    </source>
</evidence>
<comment type="similarity">
    <text evidence="1">Belongs to the HIBADH-related family. NP60 subfamily.</text>
</comment>
<dbReference type="PANTHER" id="PTHR43580:SF8">
    <property type="entry name" value="6-PHOSPHOGLUCONATE DEHYDROGENASE NADP-BINDING DOMAIN-CONTAINING PROTEIN-RELATED"/>
    <property type="match status" value="1"/>
</dbReference>
<keyword evidence="2" id="KW-0560">Oxidoreductase</keyword>
<organism evidence="7">
    <name type="scientific">Petromyces alliaceus</name>
    <name type="common">Aspergillus alliaceus</name>
    <dbReference type="NCBI Taxonomy" id="209559"/>
    <lineage>
        <taxon>Eukaryota</taxon>
        <taxon>Fungi</taxon>
        <taxon>Dikarya</taxon>
        <taxon>Ascomycota</taxon>
        <taxon>Pezizomycotina</taxon>
        <taxon>Eurotiomycetes</taxon>
        <taxon>Eurotiomycetidae</taxon>
        <taxon>Eurotiales</taxon>
        <taxon>Aspergillaceae</taxon>
        <taxon>Aspergillus</taxon>
        <taxon>Aspergillus subgen. Circumdati</taxon>
    </lineage>
</organism>
<dbReference type="PANTHER" id="PTHR43580">
    <property type="entry name" value="OXIDOREDUCTASE GLYR1-RELATED"/>
    <property type="match status" value="1"/>
</dbReference>
<dbReference type="InterPro" id="IPR029154">
    <property type="entry name" value="HIBADH-like_NADP-bd"/>
</dbReference>
<evidence type="ECO:0000256" key="2">
    <source>
        <dbReference type="ARBA" id="ARBA00023002"/>
    </source>
</evidence>
<feature type="active site" evidence="4">
    <location>
        <position position="191"/>
    </location>
</feature>
<dbReference type="SUPFAM" id="SSF48179">
    <property type="entry name" value="6-phosphogluconate dehydrogenase C-terminal domain-like"/>
    <property type="match status" value="1"/>
</dbReference>
<evidence type="ECO:0000259" key="6">
    <source>
        <dbReference type="Pfam" id="PF14833"/>
    </source>
</evidence>
<dbReference type="Pfam" id="PF14833">
    <property type="entry name" value="NAD_binding_11"/>
    <property type="match status" value="1"/>
</dbReference>
<evidence type="ECO:0000256" key="3">
    <source>
        <dbReference type="ARBA" id="ARBA00023027"/>
    </source>
</evidence>
<evidence type="ECO:0000256" key="1">
    <source>
        <dbReference type="ARBA" id="ARBA00007598"/>
    </source>
</evidence>
<evidence type="ECO:0000313" key="7">
    <source>
        <dbReference type="EMBL" id="KAE8384050.1"/>
    </source>
</evidence>
<dbReference type="Pfam" id="PF03446">
    <property type="entry name" value="NAD_binding_2"/>
    <property type="match status" value="1"/>
</dbReference>
<name>A0A5N7BQI5_PETAA</name>
<dbReference type="GO" id="GO:0051287">
    <property type="term" value="F:NAD binding"/>
    <property type="evidence" value="ECO:0007669"/>
    <property type="project" value="InterPro"/>
</dbReference>
<sequence>MDSSRSTSLAAAGDTHPKIGWIGLGSMGLAMASNLQNHLSRIGAPPLRFYNRTETRGQPILDIGGIHCASIEDLIIDVDICFIAVSDDAAVTSIMNSILAADPLHEKIIADTSTVHPDISSWARRELALKGAEFVAAPVFGASPVAREGRLLFVIAGADEAVRAIEPFLEGVMARKTLHLGADVTKASLLKTTGNFLTAGMMELVAEAQVFAEKTGLGSDVLESLIQEQYGSLPFSMSKRMTEGSYLPKLGERPWSDLQLALKDVGLGASCAERVGANLPIANLVLKHLGEARQYGQATQRALDSSSMYGVLRQHAGLDFESDLVKERDSGSNIN</sequence>
<dbReference type="AlphaFoldDB" id="A0A5N7BQI5"/>
<feature type="domain" description="6-phosphogluconate dehydrogenase NADP-binding" evidence="5">
    <location>
        <begin position="18"/>
        <end position="180"/>
    </location>
</feature>
<dbReference type="Gene3D" id="3.40.50.720">
    <property type="entry name" value="NAD(P)-binding Rossmann-like Domain"/>
    <property type="match status" value="1"/>
</dbReference>
<dbReference type="Proteomes" id="UP000326877">
    <property type="component" value="Unassembled WGS sequence"/>
</dbReference>
<gene>
    <name evidence="7" type="ORF">BDV23DRAFT_192096</name>
</gene>
<dbReference type="Gene3D" id="1.10.1040.10">
    <property type="entry name" value="N-(1-d-carboxylethyl)-l-norvaline Dehydrogenase, domain 2"/>
    <property type="match status" value="1"/>
</dbReference>
<evidence type="ECO:0000256" key="4">
    <source>
        <dbReference type="PIRSR" id="PIRSR000103-1"/>
    </source>
</evidence>
<dbReference type="PIRSF" id="PIRSF000103">
    <property type="entry name" value="HIBADH"/>
    <property type="match status" value="1"/>
</dbReference>
<dbReference type="InterPro" id="IPR015815">
    <property type="entry name" value="HIBADH-related"/>
</dbReference>
<dbReference type="OrthoDB" id="435038at2759"/>
<dbReference type="InterPro" id="IPR013328">
    <property type="entry name" value="6PGD_dom2"/>
</dbReference>
<dbReference type="InterPro" id="IPR051265">
    <property type="entry name" value="HIBADH-related_NP60_sf"/>
</dbReference>
<feature type="domain" description="3-hydroxyisobutyrate dehydrogenase-like NAD-binding" evidence="6">
    <location>
        <begin position="188"/>
        <end position="309"/>
    </location>
</feature>